<organism evidence="2 3">
    <name type="scientific">Trifolium medium</name>
    <dbReference type="NCBI Taxonomy" id="97028"/>
    <lineage>
        <taxon>Eukaryota</taxon>
        <taxon>Viridiplantae</taxon>
        <taxon>Streptophyta</taxon>
        <taxon>Embryophyta</taxon>
        <taxon>Tracheophyta</taxon>
        <taxon>Spermatophyta</taxon>
        <taxon>Magnoliopsida</taxon>
        <taxon>eudicotyledons</taxon>
        <taxon>Gunneridae</taxon>
        <taxon>Pentapetalae</taxon>
        <taxon>rosids</taxon>
        <taxon>fabids</taxon>
        <taxon>Fabales</taxon>
        <taxon>Fabaceae</taxon>
        <taxon>Papilionoideae</taxon>
        <taxon>50 kb inversion clade</taxon>
        <taxon>NPAAA clade</taxon>
        <taxon>Hologalegina</taxon>
        <taxon>IRL clade</taxon>
        <taxon>Trifolieae</taxon>
        <taxon>Trifolium</taxon>
    </lineage>
</organism>
<protein>
    <submittedName>
        <fullName evidence="2">Uncharacterized protein</fullName>
    </submittedName>
</protein>
<sequence>MQTAQIYSSRLCLAQTSLRLAEEAGASAPPAPKHRASRLAQGAVPELF</sequence>
<evidence type="ECO:0000313" key="3">
    <source>
        <dbReference type="Proteomes" id="UP000265520"/>
    </source>
</evidence>
<reference evidence="2 3" key="1">
    <citation type="journal article" date="2018" name="Front. Plant Sci.">
        <title>Red Clover (Trifolium pratense) and Zigzag Clover (T. medium) - A Picture of Genomic Similarities and Differences.</title>
        <authorList>
            <person name="Dluhosova J."/>
            <person name="Istvanek J."/>
            <person name="Nedelnik J."/>
            <person name="Repkova J."/>
        </authorList>
    </citation>
    <scope>NUCLEOTIDE SEQUENCE [LARGE SCALE GENOMIC DNA]</scope>
    <source>
        <strain evidence="3">cv. 10/8</strain>
        <tissue evidence="2">Leaf</tissue>
    </source>
</reference>
<comment type="caution">
    <text evidence="2">The sequence shown here is derived from an EMBL/GenBank/DDBJ whole genome shotgun (WGS) entry which is preliminary data.</text>
</comment>
<evidence type="ECO:0000313" key="2">
    <source>
        <dbReference type="EMBL" id="MCI93600.1"/>
    </source>
</evidence>
<proteinExistence type="predicted"/>
<evidence type="ECO:0000256" key="1">
    <source>
        <dbReference type="SAM" id="MobiDB-lite"/>
    </source>
</evidence>
<accession>A0A392W4M1</accession>
<feature type="non-terminal residue" evidence="2">
    <location>
        <position position="48"/>
    </location>
</feature>
<dbReference type="Proteomes" id="UP000265520">
    <property type="component" value="Unassembled WGS sequence"/>
</dbReference>
<dbReference type="AlphaFoldDB" id="A0A392W4M1"/>
<dbReference type="EMBL" id="LXQA011333383">
    <property type="protein sequence ID" value="MCI93600.1"/>
    <property type="molecule type" value="Genomic_DNA"/>
</dbReference>
<keyword evidence="3" id="KW-1185">Reference proteome</keyword>
<name>A0A392W4M1_9FABA</name>
<feature type="region of interest" description="Disordered" evidence="1">
    <location>
        <begin position="23"/>
        <end position="48"/>
    </location>
</feature>